<dbReference type="EMBL" id="JACHHO010000001">
    <property type="protein sequence ID" value="MBB5203682.1"/>
    <property type="molecule type" value="Genomic_DNA"/>
</dbReference>
<dbReference type="Proteomes" id="UP000554837">
    <property type="component" value="Unassembled WGS sequence"/>
</dbReference>
<name>A0A840S2D0_9BURK</name>
<dbReference type="InterPro" id="IPR011042">
    <property type="entry name" value="6-blade_b-propeller_TolB-like"/>
</dbReference>
<reference evidence="3 4" key="1">
    <citation type="submission" date="2020-08" db="EMBL/GenBank/DDBJ databases">
        <title>Genomic Encyclopedia of Type Strains, Phase IV (KMG-IV): sequencing the most valuable type-strain genomes for metagenomic binning, comparative biology and taxonomic classification.</title>
        <authorList>
            <person name="Goeker M."/>
        </authorList>
    </citation>
    <scope>NUCLEOTIDE SEQUENCE [LARGE SCALE GENOMIC DNA]</scope>
    <source>
        <strain evidence="3 4">DSM 23958</strain>
    </source>
</reference>
<evidence type="ECO:0000313" key="4">
    <source>
        <dbReference type="Proteomes" id="UP000554837"/>
    </source>
</evidence>
<dbReference type="InterPro" id="IPR011055">
    <property type="entry name" value="Dup_hybrid_motif"/>
</dbReference>
<organism evidence="3 4">
    <name type="scientific">Inhella inkyongensis</name>
    <dbReference type="NCBI Taxonomy" id="392593"/>
    <lineage>
        <taxon>Bacteria</taxon>
        <taxon>Pseudomonadati</taxon>
        <taxon>Pseudomonadota</taxon>
        <taxon>Betaproteobacteria</taxon>
        <taxon>Burkholderiales</taxon>
        <taxon>Sphaerotilaceae</taxon>
        <taxon>Inhella</taxon>
    </lineage>
</organism>
<dbReference type="Gene3D" id="2.70.70.10">
    <property type="entry name" value="Glucose Permease (Domain IIA)"/>
    <property type="match status" value="1"/>
</dbReference>
<keyword evidence="4" id="KW-1185">Reference proteome</keyword>
<evidence type="ECO:0000256" key="1">
    <source>
        <dbReference type="ARBA" id="ARBA00022737"/>
    </source>
</evidence>
<dbReference type="RefSeq" id="WP_217502988.1">
    <property type="nucleotide sequence ID" value="NZ_CP040709.1"/>
</dbReference>
<dbReference type="AlphaFoldDB" id="A0A840S2D0"/>
<gene>
    <name evidence="3" type="ORF">HNQ51_000975</name>
</gene>
<dbReference type="PANTHER" id="PTHR46388:SF2">
    <property type="entry name" value="NHL REPEAT-CONTAINING PROTEIN 2"/>
    <property type="match status" value="1"/>
</dbReference>
<dbReference type="InterPro" id="IPR001258">
    <property type="entry name" value="NHL_repeat"/>
</dbReference>
<dbReference type="PANTHER" id="PTHR46388">
    <property type="entry name" value="NHL REPEAT-CONTAINING PROTEIN 2"/>
    <property type="match status" value="1"/>
</dbReference>
<evidence type="ECO:0000256" key="2">
    <source>
        <dbReference type="PROSITE-ProRule" id="PRU00504"/>
    </source>
</evidence>
<dbReference type="PROSITE" id="PS51125">
    <property type="entry name" value="NHL"/>
    <property type="match status" value="1"/>
</dbReference>
<protein>
    <submittedName>
        <fullName evidence="3">Sugar lactone lactonase YvrE</fullName>
    </submittedName>
</protein>
<dbReference type="Gene3D" id="2.40.10.500">
    <property type="match status" value="1"/>
</dbReference>
<dbReference type="Pfam" id="PF01436">
    <property type="entry name" value="NHL"/>
    <property type="match status" value="2"/>
</dbReference>
<feature type="repeat" description="NHL" evidence="2">
    <location>
        <begin position="145"/>
        <end position="175"/>
    </location>
</feature>
<dbReference type="SUPFAM" id="SSF101898">
    <property type="entry name" value="NHL repeat"/>
    <property type="match status" value="1"/>
</dbReference>
<comment type="caution">
    <text evidence="3">The sequence shown here is derived from an EMBL/GenBank/DDBJ whole genome shotgun (WGS) entry which is preliminary data.</text>
</comment>
<sequence length="664" mass="71948">MLAASPLWAQPLGRLQLLAGDGHPGWRDGAAYQARFSDPFGLAVAADGSLWVSDGGDTNRIRRIAPDGRVGSVLGSGREGFRDGAPTEAQLHTPSGLAFDGQQQLLIADTGNQRIRRLERDGQLRTLAGDGQVGWRDGPAAQARFDGPMAVVADAQGRVYVADTYNHRIRVIEQGRVRTLAGAGQPGEADGVGERASFDHPLGLALDATAGLLYVADARNHAIRRIHLASAEVQTLAKSDPRDEEAMLRRPIALALDREGRLLVTTLARGRLLRCATPRGVCTDWEELSGPPEARLARPSGLAVDAQSRILVADAASYRVHRWVPGSVGGPMGPAQDRNLPDTQGRWPLDPQLRAHEVVGTIGEVRARRRSPAVDRHHLHAGLDVQADPGRLVRAIASAKVSSPLAAWSFGELGEGLSLGELAYIHMKVGRKAGNASLDPQRFVVRKDARGRADHLLVRRGTRFKAGEVLGTVNAMAHVHLELGPSAYARDPLQLGFAGFSDRQMPRIEALELLDETGRALRPNSQGLVPWDGRPLRVVVEAWDQVDGNLPRRRLGVQRLSWQLLNAAGQPLPGFEAPQLRQDYRSLPQDAEPTPIAFAPGSGIQVQGAQHTRMRYEISNRVRDGRALMERLEGHRLAPGRYRLRVLVQDAAGNSASASVDLLR</sequence>
<proteinExistence type="predicted"/>
<keyword evidence="1" id="KW-0677">Repeat</keyword>
<accession>A0A840S2D0</accession>
<dbReference type="Gene3D" id="2.120.10.30">
    <property type="entry name" value="TolB, C-terminal domain"/>
    <property type="match status" value="2"/>
</dbReference>
<evidence type="ECO:0000313" key="3">
    <source>
        <dbReference type="EMBL" id="MBB5203682.1"/>
    </source>
</evidence>